<gene>
    <name evidence="1" type="ORF">E5K00_08320</name>
</gene>
<keyword evidence="2" id="KW-1185">Reference proteome</keyword>
<accession>A0A4Z0Q543</accession>
<sequence>MSRYLYLIVSALFASIFSCYGTDCLDYKWVFNDIINQAIIENVQLDIVCSDSVANAEIRNLADGKRLIIINHAYFYNYSRIVLAAVLCHELGHIVSKHEGASNRKQELEADELCGFYMKKLGFSRVEEAYEAINIAHANSIDYPGVDLRKYAVDQGWKLANNDLSIASYASYNPRVIWEFKDGKLCVMVDNRQLSFPVYYNHGIVYDSSLFSTIQLVGYRNNKHAKGIGRLVSNKTNIAYRKNRGGGFSVYENGLELEISKCQENKVYLKKKENDLVYTCWNSALEKYVDYIFIDYRFAPVGLVMPAFTK</sequence>
<dbReference type="AlphaFoldDB" id="A0A4Z0Q543"/>
<dbReference type="RefSeq" id="WP_135462766.1">
    <property type="nucleotide sequence ID" value="NZ_SRLC01000001.1"/>
</dbReference>
<proteinExistence type="predicted"/>
<dbReference type="PROSITE" id="PS51257">
    <property type="entry name" value="PROKAR_LIPOPROTEIN"/>
    <property type="match status" value="1"/>
</dbReference>
<evidence type="ECO:0000313" key="2">
    <source>
        <dbReference type="Proteomes" id="UP000297549"/>
    </source>
</evidence>
<comment type="caution">
    <text evidence="1">The sequence shown here is derived from an EMBL/GenBank/DDBJ whole genome shotgun (WGS) entry which is preliminary data.</text>
</comment>
<dbReference type="OrthoDB" id="9152336at2"/>
<reference evidence="1 2" key="1">
    <citation type="submission" date="2019-04" db="EMBL/GenBank/DDBJ databases">
        <authorList>
            <person name="Feng G."/>
            <person name="Zhang J."/>
            <person name="Zhu H."/>
        </authorList>
    </citation>
    <scope>NUCLEOTIDE SEQUENCE [LARGE SCALE GENOMIC DNA]</scope>
    <source>
        <strain evidence="1 2">JCM 31653</strain>
    </source>
</reference>
<name>A0A4Z0Q543_9BACT</name>
<protein>
    <submittedName>
        <fullName evidence="1">Uncharacterized protein</fullName>
    </submittedName>
</protein>
<organism evidence="1 2">
    <name type="scientific">Hymenobacter aquaticus</name>
    <dbReference type="NCBI Taxonomy" id="1867101"/>
    <lineage>
        <taxon>Bacteria</taxon>
        <taxon>Pseudomonadati</taxon>
        <taxon>Bacteroidota</taxon>
        <taxon>Cytophagia</taxon>
        <taxon>Cytophagales</taxon>
        <taxon>Hymenobacteraceae</taxon>
        <taxon>Hymenobacter</taxon>
    </lineage>
</organism>
<dbReference type="EMBL" id="SRLC01000001">
    <property type="protein sequence ID" value="TGE25187.1"/>
    <property type="molecule type" value="Genomic_DNA"/>
</dbReference>
<evidence type="ECO:0000313" key="1">
    <source>
        <dbReference type="EMBL" id="TGE25187.1"/>
    </source>
</evidence>
<dbReference type="Proteomes" id="UP000297549">
    <property type="component" value="Unassembled WGS sequence"/>
</dbReference>